<evidence type="ECO:0000256" key="11">
    <source>
        <dbReference type="SAM" id="MobiDB-lite"/>
    </source>
</evidence>
<comment type="caution">
    <text evidence="13">The sequence shown here is derived from an EMBL/GenBank/DDBJ whole genome shotgun (WGS) entry which is preliminary data.</text>
</comment>
<evidence type="ECO:0000256" key="9">
    <source>
        <dbReference type="ARBA" id="ARBA00023010"/>
    </source>
</evidence>
<evidence type="ECO:0000256" key="7">
    <source>
        <dbReference type="ARBA" id="ARBA00022927"/>
    </source>
</evidence>
<keyword evidence="7" id="KW-0653">Protein transport</keyword>
<evidence type="ECO:0000256" key="10">
    <source>
        <dbReference type="ARBA" id="ARBA00023136"/>
    </source>
</evidence>
<dbReference type="GO" id="GO:0005789">
    <property type="term" value="C:endoplasmic reticulum membrane"/>
    <property type="evidence" value="ECO:0007669"/>
    <property type="project" value="UniProtKB-SubCell"/>
</dbReference>
<feature type="region of interest" description="Disordered" evidence="11">
    <location>
        <begin position="316"/>
        <end position="370"/>
    </location>
</feature>
<evidence type="ECO:0000256" key="8">
    <source>
        <dbReference type="ARBA" id="ARBA00022989"/>
    </source>
</evidence>
<feature type="transmembrane region" description="Helical" evidence="12">
    <location>
        <begin position="246"/>
        <end position="279"/>
    </location>
</feature>
<keyword evidence="6" id="KW-0256">Endoplasmic reticulum</keyword>
<evidence type="ECO:0000256" key="6">
    <source>
        <dbReference type="ARBA" id="ARBA00022824"/>
    </source>
</evidence>
<keyword evidence="5 12" id="KW-0812">Transmembrane</keyword>
<feature type="compositionally biased region" description="Basic and acidic residues" evidence="11">
    <location>
        <begin position="110"/>
        <end position="162"/>
    </location>
</feature>
<comment type="subcellular location">
    <subcellularLocation>
        <location evidence="1">Endoplasmic reticulum membrane</location>
        <topology evidence="1">Multi-pass membrane protein</topology>
    </subcellularLocation>
</comment>
<name>A0AA88I5Q0_ARTSF</name>
<dbReference type="InterPro" id="IPR004728">
    <property type="entry name" value="Sec62"/>
</dbReference>
<accession>A0AA88I5Q0</accession>
<evidence type="ECO:0000313" key="13">
    <source>
        <dbReference type="EMBL" id="KAK2724615.1"/>
    </source>
</evidence>
<keyword evidence="9" id="KW-0811">Translocation</keyword>
<evidence type="ECO:0000256" key="4">
    <source>
        <dbReference type="ARBA" id="ARBA00022448"/>
    </source>
</evidence>
<feature type="compositionally biased region" description="Acidic residues" evidence="11">
    <location>
        <begin position="328"/>
        <end position="342"/>
    </location>
</feature>
<comment type="similarity">
    <text evidence="2">Belongs to the SEC62 family.</text>
</comment>
<protein>
    <recommendedName>
        <fullName evidence="3">Translocation protein SEC62</fullName>
    </recommendedName>
</protein>
<organism evidence="13 14">
    <name type="scientific">Artemia franciscana</name>
    <name type="common">Brine shrimp</name>
    <name type="synonym">Artemia sanfranciscana</name>
    <dbReference type="NCBI Taxonomy" id="6661"/>
    <lineage>
        <taxon>Eukaryota</taxon>
        <taxon>Metazoa</taxon>
        <taxon>Ecdysozoa</taxon>
        <taxon>Arthropoda</taxon>
        <taxon>Crustacea</taxon>
        <taxon>Branchiopoda</taxon>
        <taxon>Anostraca</taxon>
        <taxon>Artemiidae</taxon>
        <taxon>Artemia</taxon>
    </lineage>
</organism>
<dbReference type="Pfam" id="PF03839">
    <property type="entry name" value="Sec62"/>
    <property type="match status" value="1"/>
</dbReference>
<evidence type="ECO:0000256" key="5">
    <source>
        <dbReference type="ARBA" id="ARBA00022692"/>
    </source>
</evidence>
<dbReference type="PANTHER" id="PTHR12443:SF9">
    <property type="entry name" value="TRANSLOCATION PROTEIN SEC62"/>
    <property type="match status" value="1"/>
</dbReference>
<proteinExistence type="inferred from homology"/>
<sequence>MVDKKKLKRKKCVEEGPFDPNDKPPKIMTEIAMWMKKNVPTKRTRFLNHQVDYFIGSKVVDALMESKWARERKEGAIPTFPNRTTVTDYLDLMLRYKFFHRAKKIAVSDVHTKKERKEERKDDPKEETKVEKEERKEEEKELKRRSKSVESKVKEEEKKGEDVDSSQGEGKTKEGYKKEVGGKIETKKRKIRLDMHLEQIFLDSSDAYVWIYDPIPLWYWVTGTLVVLATVGFCLFPLWPPTLRKGVYYFSLAGTGFLLFILGLAVLRLILFCLIWIVSLGQHRFWLLPNLTEDVGFFASFWPLYSYECKRRSKSKSKRKKKTATNSDAEDENDVAVLGEEDTNIKESKQNAGIKKSVEDIKESHKNDED</sequence>
<evidence type="ECO:0000313" key="14">
    <source>
        <dbReference type="Proteomes" id="UP001187531"/>
    </source>
</evidence>
<evidence type="ECO:0000256" key="2">
    <source>
        <dbReference type="ARBA" id="ARBA00010604"/>
    </source>
</evidence>
<keyword evidence="4" id="KW-0813">Transport</keyword>
<dbReference type="EMBL" id="JAVRJZ010000003">
    <property type="protein sequence ID" value="KAK2724615.1"/>
    <property type="molecule type" value="Genomic_DNA"/>
</dbReference>
<evidence type="ECO:0000256" key="3">
    <source>
        <dbReference type="ARBA" id="ARBA00021257"/>
    </source>
</evidence>
<feature type="compositionally biased region" description="Basic and acidic residues" evidence="11">
    <location>
        <begin position="356"/>
        <end position="370"/>
    </location>
</feature>
<gene>
    <name evidence="13" type="ORF">QYM36_001193</name>
</gene>
<dbReference type="Proteomes" id="UP001187531">
    <property type="component" value="Unassembled WGS sequence"/>
</dbReference>
<feature type="region of interest" description="Disordered" evidence="11">
    <location>
        <begin position="109"/>
        <end position="178"/>
    </location>
</feature>
<evidence type="ECO:0000256" key="12">
    <source>
        <dbReference type="SAM" id="Phobius"/>
    </source>
</evidence>
<dbReference type="GO" id="GO:0031204">
    <property type="term" value="P:post-translational protein targeting to membrane, translocation"/>
    <property type="evidence" value="ECO:0007669"/>
    <property type="project" value="TreeGrafter"/>
</dbReference>
<evidence type="ECO:0000256" key="1">
    <source>
        <dbReference type="ARBA" id="ARBA00004477"/>
    </source>
</evidence>
<feature type="transmembrane region" description="Helical" evidence="12">
    <location>
        <begin position="217"/>
        <end position="239"/>
    </location>
</feature>
<dbReference type="AlphaFoldDB" id="A0AA88I5Q0"/>
<keyword evidence="14" id="KW-1185">Reference proteome</keyword>
<keyword evidence="10 12" id="KW-0472">Membrane</keyword>
<reference evidence="13" key="1">
    <citation type="submission" date="2023-07" db="EMBL/GenBank/DDBJ databases">
        <title>Chromosome-level genome assembly of Artemia franciscana.</title>
        <authorList>
            <person name="Jo E."/>
        </authorList>
    </citation>
    <scope>NUCLEOTIDE SEQUENCE</scope>
    <source>
        <tissue evidence="13">Whole body</tissue>
    </source>
</reference>
<keyword evidence="8 12" id="KW-1133">Transmembrane helix</keyword>
<dbReference type="PANTHER" id="PTHR12443">
    <property type="entry name" value="TRANSLOCATION PROTEIN SEC62"/>
    <property type="match status" value="1"/>
</dbReference>